<protein>
    <recommendedName>
        <fullName evidence="3">CCHC-type domain-containing protein</fullName>
    </recommendedName>
</protein>
<dbReference type="GO" id="GO:0003676">
    <property type="term" value="F:nucleic acid binding"/>
    <property type="evidence" value="ECO:0007669"/>
    <property type="project" value="InterPro"/>
</dbReference>
<dbReference type="SMART" id="SM00343">
    <property type="entry name" value="ZnF_C2HC"/>
    <property type="match status" value="1"/>
</dbReference>
<name>A0A6J8BU04_MYTCO</name>
<evidence type="ECO:0000259" key="3">
    <source>
        <dbReference type="PROSITE" id="PS50158"/>
    </source>
</evidence>
<proteinExistence type="predicted"/>
<dbReference type="InterPro" id="IPR001878">
    <property type="entry name" value="Znf_CCHC"/>
</dbReference>
<feature type="domain" description="CCHC-type" evidence="3">
    <location>
        <begin position="137"/>
        <end position="152"/>
    </location>
</feature>
<dbReference type="SUPFAM" id="SSF57756">
    <property type="entry name" value="Retrovirus zinc finger-like domains"/>
    <property type="match status" value="1"/>
</dbReference>
<keyword evidence="1" id="KW-0863">Zinc-finger</keyword>
<keyword evidence="1" id="KW-0479">Metal-binding</keyword>
<dbReference type="Gene3D" id="4.10.60.10">
    <property type="entry name" value="Zinc finger, CCHC-type"/>
    <property type="match status" value="1"/>
</dbReference>
<gene>
    <name evidence="4" type="ORF">MCOR_21948</name>
</gene>
<dbReference type="OrthoDB" id="6132286at2759"/>
<keyword evidence="1" id="KW-0862">Zinc</keyword>
<organism evidence="4 5">
    <name type="scientific">Mytilus coruscus</name>
    <name type="common">Sea mussel</name>
    <dbReference type="NCBI Taxonomy" id="42192"/>
    <lineage>
        <taxon>Eukaryota</taxon>
        <taxon>Metazoa</taxon>
        <taxon>Spiralia</taxon>
        <taxon>Lophotrochozoa</taxon>
        <taxon>Mollusca</taxon>
        <taxon>Bivalvia</taxon>
        <taxon>Autobranchia</taxon>
        <taxon>Pteriomorphia</taxon>
        <taxon>Mytilida</taxon>
        <taxon>Mytiloidea</taxon>
        <taxon>Mytilidae</taxon>
        <taxon>Mytilinae</taxon>
        <taxon>Mytilus</taxon>
    </lineage>
</organism>
<dbReference type="GO" id="GO:0008270">
    <property type="term" value="F:zinc ion binding"/>
    <property type="evidence" value="ECO:0007669"/>
    <property type="project" value="UniProtKB-KW"/>
</dbReference>
<dbReference type="PROSITE" id="PS50158">
    <property type="entry name" value="ZF_CCHC"/>
    <property type="match status" value="1"/>
</dbReference>
<feature type="compositionally biased region" description="Basic and acidic residues" evidence="2">
    <location>
        <begin position="153"/>
        <end position="167"/>
    </location>
</feature>
<dbReference type="Proteomes" id="UP000507470">
    <property type="component" value="Unassembled WGS sequence"/>
</dbReference>
<dbReference type="InterPro" id="IPR036875">
    <property type="entry name" value="Znf_CCHC_sf"/>
</dbReference>
<evidence type="ECO:0000256" key="2">
    <source>
        <dbReference type="SAM" id="MobiDB-lite"/>
    </source>
</evidence>
<sequence>MSDVEDEAVTQLREEVERLAVMVKEQDEKLQKQDNVTRAPDSIKPVVMMNSRRSPELKFFELRDKAVHWLRRPVADKKSAINQEVQSANFEEGGSTSNLLEVVKRQEAMIERQQQQINSILSKSGSTCNKHRKPLQCWTCGSTSHINRNCPQRRMENPRGRDNALNE</sequence>
<dbReference type="EMBL" id="CACVKT020003884">
    <property type="protein sequence ID" value="CAC5386520.1"/>
    <property type="molecule type" value="Genomic_DNA"/>
</dbReference>
<accession>A0A6J8BU04</accession>
<evidence type="ECO:0000313" key="4">
    <source>
        <dbReference type="EMBL" id="CAC5386520.1"/>
    </source>
</evidence>
<evidence type="ECO:0000313" key="5">
    <source>
        <dbReference type="Proteomes" id="UP000507470"/>
    </source>
</evidence>
<keyword evidence="5" id="KW-1185">Reference proteome</keyword>
<evidence type="ECO:0000256" key="1">
    <source>
        <dbReference type="PROSITE-ProRule" id="PRU00047"/>
    </source>
</evidence>
<feature type="region of interest" description="Disordered" evidence="2">
    <location>
        <begin position="148"/>
        <end position="167"/>
    </location>
</feature>
<reference evidence="4 5" key="1">
    <citation type="submission" date="2020-06" db="EMBL/GenBank/DDBJ databases">
        <authorList>
            <person name="Li R."/>
            <person name="Bekaert M."/>
        </authorList>
    </citation>
    <scope>NUCLEOTIDE SEQUENCE [LARGE SCALE GENOMIC DNA]</scope>
    <source>
        <strain evidence="5">wild</strain>
    </source>
</reference>
<dbReference type="AlphaFoldDB" id="A0A6J8BU04"/>